<sequence>MPGTVRATRSIRAPGEGVPDVNVRPSDAPFPTATTRGEARMTPSPDRSIVQRETPRADLVAFEIKDKITRADIEWMSSIADAAMKAHDKIDMLLIMSHYEGSELGARFDGYANGVMARSVAHIRHYVVVGAPLLARAMITLSGAILPVETKTFDLADEPAAWAYLAEAGPAKG</sequence>
<dbReference type="AlphaFoldDB" id="A0A5C4LIW5"/>
<protein>
    <submittedName>
        <fullName evidence="2">STAS/SEC14 domain-containing protein</fullName>
    </submittedName>
</protein>
<dbReference type="InterPro" id="IPR036513">
    <property type="entry name" value="STAS_dom_sf"/>
</dbReference>
<dbReference type="EMBL" id="VDDA01000003">
    <property type="protein sequence ID" value="TNC14254.1"/>
    <property type="molecule type" value="Genomic_DNA"/>
</dbReference>
<comment type="caution">
    <text evidence="2">The sequence shown here is derived from an EMBL/GenBank/DDBJ whole genome shotgun (WGS) entry which is preliminary data.</text>
</comment>
<dbReference type="Gene3D" id="3.40.50.10600">
    <property type="entry name" value="SpoIIaa-like domains"/>
    <property type="match status" value="1"/>
</dbReference>
<gene>
    <name evidence="2" type="ORF">FF100_08750</name>
</gene>
<accession>A0A5C4LIW5</accession>
<dbReference type="InterPro" id="IPR038396">
    <property type="entry name" value="SpoIIAA-like_sf"/>
</dbReference>
<proteinExistence type="predicted"/>
<keyword evidence="3" id="KW-1185">Reference proteome</keyword>
<evidence type="ECO:0000313" key="3">
    <source>
        <dbReference type="Proteomes" id="UP000305267"/>
    </source>
</evidence>
<feature type="region of interest" description="Disordered" evidence="1">
    <location>
        <begin position="1"/>
        <end position="49"/>
    </location>
</feature>
<dbReference type="Pfam" id="PF11964">
    <property type="entry name" value="SpoIIAA-like"/>
    <property type="match status" value="1"/>
</dbReference>
<dbReference type="OrthoDB" id="5457369at2"/>
<dbReference type="InterPro" id="IPR021866">
    <property type="entry name" value="SpoIIAA-like"/>
</dbReference>
<organism evidence="2 3">
    <name type="scientific">Methylobacterium terricola</name>
    <dbReference type="NCBI Taxonomy" id="2583531"/>
    <lineage>
        <taxon>Bacteria</taxon>
        <taxon>Pseudomonadati</taxon>
        <taxon>Pseudomonadota</taxon>
        <taxon>Alphaproteobacteria</taxon>
        <taxon>Hyphomicrobiales</taxon>
        <taxon>Methylobacteriaceae</taxon>
        <taxon>Methylobacterium</taxon>
    </lineage>
</organism>
<reference evidence="2 3" key="1">
    <citation type="submission" date="2019-06" db="EMBL/GenBank/DDBJ databases">
        <title>Genome of Methylobacterium sp. 17Sr1-39.</title>
        <authorList>
            <person name="Seo T."/>
        </authorList>
    </citation>
    <scope>NUCLEOTIDE SEQUENCE [LARGE SCALE GENOMIC DNA]</scope>
    <source>
        <strain evidence="2 3">17Sr1-39</strain>
    </source>
</reference>
<name>A0A5C4LIW5_9HYPH</name>
<dbReference type="Proteomes" id="UP000305267">
    <property type="component" value="Unassembled WGS sequence"/>
</dbReference>
<evidence type="ECO:0000313" key="2">
    <source>
        <dbReference type="EMBL" id="TNC14254.1"/>
    </source>
</evidence>
<evidence type="ECO:0000256" key="1">
    <source>
        <dbReference type="SAM" id="MobiDB-lite"/>
    </source>
</evidence>
<dbReference type="SUPFAM" id="SSF52091">
    <property type="entry name" value="SpoIIaa-like"/>
    <property type="match status" value="1"/>
</dbReference>